<proteinExistence type="predicted"/>
<dbReference type="AlphaFoldDB" id="A0AAV5VDY6"/>
<gene>
    <name evidence="1" type="ORF">PFISCL1PPCAC_9214</name>
</gene>
<keyword evidence="2" id="KW-1185">Reference proteome</keyword>
<reference evidence="1" key="1">
    <citation type="submission" date="2023-10" db="EMBL/GenBank/DDBJ databases">
        <title>Genome assembly of Pristionchus species.</title>
        <authorList>
            <person name="Yoshida K."/>
            <person name="Sommer R.J."/>
        </authorList>
    </citation>
    <scope>NUCLEOTIDE SEQUENCE</scope>
    <source>
        <strain evidence="1">RS5133</strain>
    </source>
</reference>
<evidence type="ECO:0008006" key="3">
    <source>
        <dbReference type="Google" id="ProtNLM"/>
    </source>
</evidence>
<comment type="caution">
    <text evidence="1">The sequence shown here is derived from an EMBL/GenBank/DDBJ whole genome shotgun (WGS) entry which is preliminary data.</text>
</comment>
<feature type="non-terminal residue" evidence="1">
    <location>
        <position position="1"/>
    </location>
</feature>
<evidence type="ECO:0000313" key="2">
    <source>
        <dbReference type="Proteomes" id="UP001432322"/>
    </source>
</evidence>
<sequence length="101" mass="11741">YLSMMDRARFCRANNRIRTIEQNTGGRKFHEVNVFWIDNQRKISVKVKTGDITFRETSLLKEGGDFTNESAEKLAIYFYNASTYSLNTMCIESTRVNPMLS</sequence>
<accession>A0AAV5VDY6</accession>
<protein>
    <recommendedName>
        <fullName evidence="3">Lipocalin/cytosolic fatty-acid binding domain-containing protein</fullName>
    </recommendedName>
</protein>
<feature type="non-terminal residue" evidence="1">
    <location>
        <position position="101"/>
    </location>
</feature>
<name>A0AAV5VDY6_9BILA</name>
<dbReference type="Proteomes" id="UP001432322">
    <property type="component" value="Unassembled WGS sequence"/>
</dbReference>
<organism evidence="1 2">
    <name type="scientific">Pristionchus fissidentatus</name>
    <dbReference type="NCBI Taxonomy" id="1538716"/>
    <lineage>
        <taxon>Eukaryota</taxon>
        <taxon>Metazoa</taxon>
        <taxon>Ecdysozoa</taxon>
        <taxon>Nematoda</taxon>
        <taxon>Chromadorea</taxon>
        <taxon>Rhabditida</taxon>
        <taxon>Rhabditina</taxon>
        <taxon>Diplogasteromorpha</taxon>
        <taxon>Diplogasteroidea</taxon>
        <taxon>Neodiplogasteridae</taxon>
        <taxon>Pristionchus</taxon>
    </lineage>
</organism>
<evidence type="ECO:0000313" key="1">
    <source>
        <dbReference type="EMBL" id="GMT17917.1"/>
    </source>
</evidence>
<dbReference type="EMBL" id="BTSY01000003">
    <property type="protein sequence ID" value="GMT17917.1"/>
    <property type="molecule type" value="Genomic_DNA"/>
</dbReference>